<evidence type="ECO:0000256" key="3">
    <source>
        <dbReference type="ARBA" id="ARBA00022840"/>
    </source>
</evidence>
<accession>A0ABX8RFT3</accession>
<keyword evidence="6" id="KW-1185">Reference proteome</keyword>
<keyword evidence="2" id="KW-0547">Nucleotide-binding</keyword>
<gene>
    <name evidence="5" type="ORF">KVH43_02190</name>
</gene>
<dbReference type="GO" id="GO:0005524">
    <property type="term" value="F:ATP binding"/>
    <property type="evidence" value="ECO:0007669"/>
    <property type="project" value="UniProtKB-KW"/>
</dbReference>
<dbReference type="CDD" id="cd03230">
    <property type="entry name" value="ABC_DR_subfamily_A"/>
    <property type="match status" value="1"/>
</dbReference>
<dbReference type="InterPro" id="IPR003593">
    <property type="entry name" value="AAA+_ATPase"/>
</dbReference>
<dbReference type="InterPro" id="IPR051782">
    <property type="entry name" value="ABC_Transporter_VariousFunc"/>
</dbReference>
<dbReference type="PANTHER" id="PTHR42939">
    <property type="entry name" value="ABC TRANSPORTER ATP-BINDING PROTEIN ALBC-RELATED"/>
    <property type="match status" value="1"/>
</dbReference>
<protein>
    <submittedName>
        <fullName evidence="5">ABC transporter ATP-binding protein</fullName>
    </submittedName>
</protein>
<evidence type="ECO:0000256" key="2">
    <source>
        <dbReference type="ARBA" id="ARBA00022741"/>
    </source>
</evidence>
<proteinExistence type="predicted"/>
<dbReference type="InterPro" id="IPR003439">
    <property type="entry name" value="ABC_transporter-like_ATP-bd"/>
</dbReference>
<evidence type="ECO:0000256" key="1">
    <source>
        <dbReference type="ARBA" id="ARBA00022448"/>
    </source>
</evidence>
<dbReference type="SMART" id="SM00382">
    <property type="entry name" value="AAA"/>
    <property type="match status" value="1"/>
</dbReference>
<evidence type="ECO:0000259" key="4">
    <source>
        <dbReference type="PROSITE" id="PS50893"/>
    </source>
</evidence>
<dbReference type="RefSeq" id="WP_218283276.1">
    <property type="nucleotide sequence ID" value="NZ_CP078093.1"/>
</dbReference>
<keyword evidence="3 5" id="KW-0067">ATP-binding</keyword>
<dbReference type="PANTHER" id="PTHR42939:SF1">
    <property type="entry name" value="ABC TRANSPORTER ATP-BINDING PROTEIN ALBC-RELATED"/>
    <property type="match status" value="1"/>
</dbReference>
<dbReference type="Pfam" id="PF00005">
    <property type="entry name" value="ABC_tran"/>
    <property type="match status" value="1"/>
</dbReference>
<keyword evidence="1" id="KW-0813">Transport</keyword>
<reference evidence="5" key="1">
    <citation type="submission" date="2021-07" db="EMBL/GenBank/DDBJ databases">
        <title>Complete genome sequence of Crassaminicella sp. 143-21, isolated from a deep-sea hydrothermal vent.</title>
        <authorList>
            <person name="Li X."/>
        </authorList>
    </citation>
    <scope>NUCLEOTIDE SEQUENCE</scope>
    <source>
        <strain evidence="5">143-21</strain>
    </source>
</reference>
<name>A0ABX8RFT3_9CLOT</name>
<evidence type="ECO:0000313" key="5">
    <source>
        <dbReference type="EMBL" id="QXM06580.1"/>
    </source>
</evidence>
<dbReference type="EMBL" id="CP078093">
    <property type="protein sequence ID" value="QXM06580.1"/>
    <property type="molecule type" value="Genomic_DNA"/>
</dbReference>
<evidence type="ECO:0000313" key="6">
    <source>
        <dbReference type="Proteomes" id="UP000886818"/>
    </source>
</evidence>
<sequence>MELLEVKNLTKKYIRKKALDGLNITIEEGKIYGLLGPNGSGKTTLMKIIAGITQPTSGEIYMMEKRIGTETKKNVSYMPTSNYLHKWMKIKDCINYFKDMFEDFDEEKAKELIAFMGLNEDQKVGALSTGMLGRLKLSLVLARDAKLYILDEPLNGIDPISREKIMDAIVSACDEDKTLIISSHLVKELERILDEVIFIDKGKVALSGNAEDFRIQKGVSIDELYREVYKDA</sequence>
<feature type="domain" description="ABC transporter" evidence="4">
    <location>
        <begin position="4"/>
        <end position="226"/>
    </location>
</feature>
<dbReference type="PROSITE" id="PS50893">
    <property type="entry name" value="ABC_TRANSPORTER_2"/>
    <property type="match status" value="1"/>
</dbReference>
<organism evidence="5 6">
    <name type="scientific">Crassaminicella indica</name>
    <dbReference type="NCBI Taxonomy" id="2855394"/>
    <lineage>
        <taxon>Bacteria</taxon>
        <taxon>Bacillati</taxon>
        <taxon>Bacillota</taxon>
        <taxon>Clostridia</taxon>
        <taxon>Eubacteriales</taxon>
        <taxon>Clostridiaceae</taxon>
        <taxon>Crassaminicella</taxon>
    </lineage>
</organism>
<dbReference type="Proteomes" id="UP000886818">
    <property type="component" value="Chromosome"/>
</dbReference>